<dbReference type="HOGENOM" id="CLU_1245700_0_0_1"/>
<evidence type="ECO:0000256" key="1">
    <source>
        <dbReference type="SAM" id="MobiDB-lite"/>
    </source>
</evidence>
<feature type="region of interest" description="Disordered" evidence="1">
    <location>
        <begin position="1"/>
        <end position="28"/>
    </location>
</feature>
<dbReference type="EMBL" id="GL891306">
    <property type="protein sequence ID" value="EGO55239.1"/>
    <property type="molecule type" value="Genomic_DNA"/>
</dbReference>
<dbReference type="GeneID" id="20826109"/>
<dbReference type="RefSeq" id="XP_009853094.1">
    <property type="nucleotide sequence ID" value="XM_009854792.1"/>
</dbReference>
<evidence type="ECO:0000313" key="2">
    <source>
        <dbReference type="EMBL" id="EGO55239.1"/>
    </source>
</evidence>
<name>F8MTA7_NEUT8</name>
<keyword evidence="3" id="KW-1185">Reference proteome</keyword>
<sequence length="222" mass="24634">MRRAASDDWRDIEERDGGGIFNAERRGDPSDTDDIFAAVKGAAVKRERWEAIAKGEKTFVSVFELERKMLIMPRIVHEPGVSKPTNGRILGKQLFDDECSSSAVLSFPLFLLKILLHYDIADVGWIGIDQSLWPPRTVVDHPHPLFVTPPSPSRLFRISPPLTVAAPFVQIITDFRNPTNVGFYNHVLDTLVSNNRPVPGLIIQGLEGLTHDGRGDSLGTVS</sequence>
<gene>
    <name evidence="2" type="ORF">NEUTE1DRAFT_139507</name>
</gene>
<dbReference type="Proteomes" id="UP000008065">
    <property type="component" value="Unassembled WGS sequence"/>
</dbReference>
<protein>
    <submittedName>
        <fullName evidence="2">Uncharacterized protein</fullName>
    </submittedName>
</protein>
<evidence type="ECO:0000313" key="3">
    <source>
        <dbReference type="Proteomes" id="UP000008065"/>
    </source>
</evidence>
<reference evidence="3" key="1">
    <citation type="journal article" date="2011" name="Genetics">
        <title>Massive changes in genome architecture accompany the transition to self-fertility in the filamentous fungus Neurospora tetrasperma.</title>
        <authorList>
            <person name="Ellison C.E."/>
            <person name="Stajich J.E."/>
            <person name="Jacobson D.J."/>
            <person name="Natvig D.O."/>
            <person name="Lapidus A."/>
            <person name="Foster B."/>
            <person name="Aerts A."/>
            <person name="Riley R."/>
            <person name="Lindquist E.A."/>
            <person name="Grigoriev I.V."/>
            <person name="Taylor J.W."/>
        </authorList>
    </citation>
    <scope>NUCLEOTIDE SEQUENCE [LARGE SCALE GENOMIC DNA]</scope>
    <source>
        <strain evidence="3">FGSC 2508 / P0657</strain>
    </source>
</reference>
<dbReference type="KEGG" id="nte:NEUTE1DRAFT139507"/>
<dbReference type="VEuPathDB" id="FungiDB:NEUTE1DRAFT_139507"/>
<proteinExistence type="predicted"/>
<accession>F8MTA7</accession>
<dbReference type="AlphaFoldDB" id="F8MTA7"/>
<organism evidence="2 3">
    <name type="scientific">Neurospora tetrasperma (strain FGSC 2508 / ATCC MYA-4615 / P0657)</name>
    <dbReference type="NCBI Taxonomy" id="510951"/>
    <lineage>
        <taxon>Eukaryota</taxon>
        <taxon>Fungi</taxon>
        <taxon>Dikarya</taxon>
        <taxon>Ascomycota</taxon>
        <taxon>Pezizomycotina</taxon>
        <taxon>Sordariomycetes</taxon>
        <taxon>Sordariomycetidae</taxon>
        <taxon>Sordariales</taxon>
        <taxon>Sordariaceae</taxon>
        <taxon>Neurospora</taxon>
    </lineage>
</organism>